<evidence type="ECO:0000313" key="11">
    <source>
        <dbReference type="EMBL" id="NUB00363.1"/>
    </source>
</evidence>
<keyword evidence="4" id="KW-0902">Two-component regulatory system</keyword>
<dbReference type="Gene3D" id="1.20.120.160">
    <property type="entry name" value="HPT domain"/>
    <property type="match status" value="1"/>
</dbReference>
<dbReference type="InterPro" id="IPR021800">
    <property type="entry name" value="DUF3369"/>
</dbReference>
<proteinExistence type="predicted"/>
<dbReference type="InterPro" id="IPR004358">
    <property type="entry name" value="Sig_transdc_His_kin-like_C"/>
</dbReference>
<dbReference type="PROSITE" id="PS50110">
    <property type="entry name" value="RESPONSE_REGULATORY"/>
    <property type="match status" value="2"/>
</dbReference>
<feature type="domain" description="Histidine kinase" evidence="8">
    <location>
        <begin position="365"/>
        <end position="586"/>
    </location>
</feature>
<dbReference type="Gene3D" id="1.10.287.130">
    <property type="match status" value="1"/>
</dbReference>
<feature type="domain" description="Response regulatory" evidence="9">
    <location>
        <begin position="757"/>
        <end position="875"/>
    </location>
</feature>
<dbReference type="RefSeq" id="WP_174471567.1">
    <property type="nucleotide sequence ID" value="NZ_JAGINN010000011.1"/>
</dbReference>
<comment type="catalytic activity">
    <reaction evidence="1">
        <text>ATP + protein L-histidine = ADP + protein N-phospho-L-histidine.</text>
        <dbReference type="EC" id="2.7.13.3"/>
    </reaction>
</comment>
<evidence type="ECO:0000256" key="6">
    <source>
        <dbReference type="PROSITE-ProRule" id="PRU00169"/>
    </source>
</evidence>
<dbReference type="SUPFAM" id="SSF47226">
    <property type="entry name" value="Histidine-containing phosphotransfer domain, HPT domain"/>
    <property type="match status" value="1"/>
</dbReference>
<evidence type="ECO:0000256" key="5">
    <source>
        <dbReference type="PROSITE-ProRule" id="PRU00110"/>
    </source>
</evidence>
<organism evidence="11 12">
    <name type="scientific">Azospirillum melinis</name>
    <dbReference type="NCBI Taxonomy" id="328839"/>
    <lineage>
        <taxon>Bacteria</taxon>
        <taxon>Pseudomonadati</taxon>
        <taxon>Pseudomonadota</taxon>
        <taxon>Alphaproteobacteria</taxon>
        <taxon>Rhodospirillales</taxon>
        <taxon>Azospirillaceae</taxon>
        <taxon>Azospirillum</taxon>
    </lineage>
</organism>
<dbReference type="PANTHER" id="PTHR45339">
    <property type="entry name" value="HYBRID SIGNAL TRANSDUCTION HISTIDINE KINASE J"/>
    <property type="match status" value="1"/>
</dbReference>
<evidence type="ECO:0000259" key="8">
    <source>
        <dbReference type="PROSITE" id="PS50109"/>
    </source>
</evidence>
<dbReference type="Gene3D" id="3.30.565.10">
    <property type="entry name" value="Histidine kinase-like ATPase, C-terminal domain"/>
    <property type="match status" value="1"/>
</dbReference>
<evidence type="ECO:0000256" key="1">
    <source>
        <dbReference type="ARBA" id="ARBA00000085"/>
    </source>
</evidence>
<gene>
    <name evidence="11" type="ORF">GBZ48_13805</name>
</gene>
<dbReference type="CDD" id="cd00082">
    <property type="entry name" value="HisKA"/>
    <property type="match status" value="1"/>
</dbReference>
<dbReference type="Pfam" id="PF00072">
    <property type="entry name" value="Response_reg"/>
    <property type="match status" value="1"/>
</dbReference>
<feature type="region of interest" description="Disordered" evidence="7">
    <location>
        <begin position="875"/>
        <end position="920"/>
    </location>
</feature>
<dbReference type="InterPro" id="IPR011006">
    <property type="entry name" value="CheY-like_superfamily"/>
</dbReference>
<dbReference type="InterPro" id="IPR003661">
    <property type="entry name" value="HisK_dim/P_dom"/>
</dbReference>
<dbReference type="InterPro" id="IPR036097">
    <property type="entry name" value="HisK_dim/P_sf"/>
</dbReference>
<dbReference type="SMART" id="SM00387">
    <property type="entry name" value="HATPase_c"/>
    <property type="match status" value="1"/>
</dbReference>
<dbReference type="Pfam" id="PF00512">
    <property type="entry name" value="HisKA"/>
    <property type="match status" value="1"/>
</dbReference>
<dbReference type="Pfam" id="PF01627">
    <property type="entry name" value="Hpt"/>
    <property type="match status" value="1"/>
</dbReference>
<dbReference type="InterPro" id="IPR036890">
    <property type="entry name" value="HATPase_C_sf"/>
</dbReference>
<dbReference type="InterPro" id="IPR008207">
    <property type="entry name" value="Sig_transdc_His_kin_Hpt_dom"/>
</dbReference>
<dbReference type="Proteomes" id="UP000605086">
    <property type="component" value="Unassembled WGS sequence"/>
</dbReference>
<dbReference type="Pfam" id="PF02518">
    <property type="entry name" value="HATPase_c"/>
    <property type="match status" value="1"/>
</dbReference>
<reference evidence="11 12" key="1">
    <citation type="submission" date="2019-10" db="EMBL/GenBank/DDBJ databases">
        <title>Genome sequence of Azospirillum melinis.</title>
        <authorList>
            <person name="Ambrosini A."/>
            <person name="Sant'Anna F.H."/>
            <person name="Cassan F.D."/>
            <person name="Souza E.M."/>
            <person name="Passaglia L.M.P."/>
        </authorList>
    </citation>
    <scope>NUCLEOTIDE SEQUENCE [LARGE SCALE GENOMIC DNA]</scope>
    <source>
        <strain evidence="11 12">TMCY0552</strain>
    </source>
</reference>
<protein>
    <recommendedName>
        <fullName evidence="2">histidine kinase</fullName>
        <ecNumber evidence="2">2.7.13.3</ecNumber>
    </recommendedName>
</protein>
<keyword evidence="3 6" id="KW-0597">Phosphoprotein</keyword>
<dbReference type="PROSITE" id="PS50109">
    <property type="entry name" value="HIS_KIN"/>
    <property type="match status" value="1"/>
</dbReference>
<dbReference type="CDD" id="cd16922">
    <property type="entry name" value="HATPase_EvgS-ArcB-TorS-like"/>
    <property type="match status" value="1"/>
</dbReference>
<dbReference type="PROSITE" id="PS50894">
    <property type="entry name" value="HPT"/>
    <property type="match status" value="1"/>
</dbReference>
<accession>A0ABX2K9R3</accession>
<evidence type="ECO:0000259" key="9">
    <source>
        <dbReference type="PROSITE" id="PS50110"/>
    </source>
</evidence>
<dbReference type="SUPFAM" id="SSF52172">
    <property type="entry name" value="CheY-like"/>
    <property type="match status" value="2"/>
</dbReference>
<name>A0ABX2K9R3_9PROT</name>
<evidence type="ECO:0000256" key="7">
    <source>
        <dbReference type="SAM" id="MobiDB-lite"/>
    </source>
</evidence>
<feature type="domain" description="HPt" evidence="10">
    <location>
        <begin position="935"/>
        <end position="1028"/>
    </location>
</feature>
<feature type="modified residue" description="4-aspartylphosphate" evidence="6">
    <location>
        <position position="83"/>
    </location>
</feature>
<evidence type="ECO:0000256" key="2">
    <source>
        <dbReference type="ARBA" id="ARBA00012438"/>
    </source>
</evidence>
<dbReference type="PRINTS" id="PR00344">
    <property type="entry name" value="BCTRLSENSOR"/>
</dbReference>
<evidence type="ECO:0000256" key="3">
    <source>
        <dbReference type="ARBA" id="ARBA00022553"/>
    </source>
</evidence>
<dbReference type="InterPro" id="IPR003594">
    <property type="entry name" value="HATPase_dom"/>
</dbReference>
<feature type="modified residue" description="4-aspartylphosphate" evidence="6">
    <location>
        <position position="806"/>
    </location>
</feature>
<dbReference type="SUPFAM" id="SSF47384">
    <property type="entry name" value="Homodimeric domain of signal transducing histidine kinase"/>
    <property type="match status" value="1"/>
</dbReference>
<feature type="region of interest" description="Disordered" evidence="7">
    <location>
        <begin position="721"/>
        <end position="743"/>
    </location>
</feature>
<comment type="caution">
    <text evidence="11">The sequence shown here is derived from an EMBL/GenBank/DDBJ whole genome shotgun (WGS) entry which is preliminary data.</text>
</comment>
<dbReference type="InterPro" id="IPR036641">
    <property type="entry name" value="HPT_dom_sf"/>
</dbReference>
<feature type="compositionally biased region" description="Low complexity" evidence="7">
    <location>
        <begin position="909"/>
        <end position="920"/>
    </location>
</feature>
<dbReference type="InterPro" id="IPR001789">
    <property type="entry name" value="Sig_transdc_resp-reg_receiver"/>
</dbReference>
<dbReference type="Pfam" id="PF11849">
    <property type="entry name" value="DUF3369"/>
    <property type="match status" value="1"/>
</dbReference>
<evidence type="ECO:0000256" key="4">
    <source>
        <dbReference type="ARBA" id="ARBA00023012"/>
    </source>
</evidence>
<sequence>MSDEFLFAEEEPAVEAVAEAAEPVEPWLILIVDDDPAIHATTKMVLRGFTFEGRPAQFLSAATAAEARGVLRDNPAIAVILLDVVMESDDAGLRLVRYIRSELSNRRVRIILRTGQPGQAPERDVILSYDINDYKSKTELTAQKLFTSVVAALRGYQDITAIEDHREGLERILDSSSTLLGKRTMAEFVRHAVAQIVGVCPPANGPTSGGVALVSRLCDGPRPAEPLVLGGAGCHVGMEGIPLFLALPPDAAQAVTAALADGRNRYERGHSVLVFRSATRRHDTVVYLGHGRALTADERRLLEVFCAKVAIGFDNVHLYEELTELNRSLERQVAERTQDLVAARVAAEAARSEAANQAKSLFLATMSHEIRTPMNGIQGMLELLEHTSLTGDQRELVSVVRESAGALLTIINDILDFSKIEAGRLDLERVPVALANVVEGVADTLAPGARAKGLSLVTYIDPDLPAEVVGDPVRIRQVLFNIAGNAVKFTQSGSVTVRVELAHFDGDRVIIRVAVTDTGIGISRENQTRLFRPFTQAEASTTRRFGGTGLGLSICRRLAELMGGDIGVNSEVNVGSTFWFTFAADLVAMDEQAMVQRAPLQGVTVLLLAADAQERGFLARYLNADGAQVVEAADAGAALRTLLPTAACDVLVSTLGSDTAALDRDPRGRVRGRVVIGGDALSSGDAAELGTSGAGTVVLGRPVRRVGLVRAVLAAAGRMAAGEGGRADRQPAPEPAAPAAGHRRLPTVEEARARDRLILVAEDHPTNRQVIQRQLTLLGHVMETAEDGAQALALWRAGGHGLLLTDCQMPEMDGMELARSIRAAEGESGARLPIVAITANATENEAQLCLLAGMDDTLAKPVSLADLRRVVDRFLPPPDGESGEGEELDDRSQNTESVTAGLQQPTPELSPRAAPAPADLPPLDLEALTALFDGDSEFVRHLLGEFVTSNSASHHWLVDALAGEIWDEVRQAAHKLAGSSRTVGARDLAAAADAVELAVIDHRLEGIADMVARVGVELDRVVAHIETV</sequence>
<dbReference type="CDD" id="cd17546">
    <property type="entry name" value="REC_hyHK_CKI1_RcsC-like"/>
    <property type="match status" value="1"/>
</dbReference>
<dbReference type="SMART" id="SM00388">
    <property type="entry name" value="HisKA"/>
    <property type="match status" value="1"/>
</dbReference>
<dbReference type="EC" id="2.7.13.3" evidence="2"/>
<dbReference type="EMBL" id="WHOS01000015">
    <property type="protein sequence ID" value="NUB00363.1"/>
    <property type="molecule type" value="Genomic_DNA"/>
</dbReference>
<evidence type="ECO:0000259" key="10">
    <source>
        <dbReference type="PROSITE" id="PS50894"/>
    </source>
</evidence>
<dbReference type="Gene3D" id="3.40.50.2300">
    <property type="match status" value="2"/>
</dbReference>
<dbReference type="PANTHER" id="PTHR45339:SF5">
    <property type="entry name" value="HISTIDINE KINASE"/>
    <property type="match status" value="1"/>
</dbReference>
<evidence type="ECO:0000313" key="12">
    <source>
        <dbReference type="Proteomes" id="UP000605086"/>
    </source>
</evidence>
<feature type="domain" description="Response regulatory" evidence="9">
    <location>
        <begin position="28"/>
        <end position="152"/>
    </location>
</feature>
<keyword evidence="12" id="KW-1185">Reference proteome</keyword>
<dbReference type="SMART" id="SM00448">
    <property type="entry name" value="REC"/>
    <property type="match status" value="2"/>
</dbReference>
<dbReference type="InterPro" id="IPR005467">
    <property type="entry name" value="His_kinase_dom"/>
</dbReference>
<dbReference type="SUPFAM" id="SSF55874">
    <property type="entry name" value="ATPase domain of HSP90 chaperone/DNA topoisomerase II/histidine kinase"/>
    <property type="match status" value="1"/>
</dbReference>
<feature type="compositionally biased region" description="Polar residues" evidence="7">
    <location>
        <begin position="894"/>
        <end position="907"/>
    </location>
</feature>
<feature type="modified residue" description="Phosphohistidine" evidence="5">
    <location>
        <position position="974"/>
    </location>
</feature>